<name>T1FKW4_HELRO</name>
<dbReference type="AlphaFoldDB" id="T1FKW4"/>
<dbReference type="HOGENOM" id="CLU_728207_0_0_1"/>
<protein>
    <submittedName>
        <fullName evidence="1 2">Uncharacterized protein</fullName>
    </submittedName>
</protein>
<proteinExistence type="predicted"/>
<dbReference type="GeneID" id="20209463"/>
<reference evidence="3" key="1">
    <citation type="submission" date="2012-12" db="EMBL/GenBank/DDBJ databases">
        <authorList>
            <person name="Hellsten U."/>
            <person name="Grimwood J."/>
            <person name="Chapman J.A."/>
            <person name="Shapiro H."/>
            <person name="Aerts A."/>
            <person name="Otillar R.P."/>
            <person name="Terry A.Y."/>
            <person name="Boore J.L."/>
            <person name="Simakov O."/>
            <person name="Marletaz F."/>
            <person name="Cho S.-J."/>
            <person name="Edsinger-Gonzales E."/>
            <person name="Havlak P."/>
            <person name="Kuo D.-H."/>
            <person name="Larsson T."/>
            <person name="Lv J."/>
            <person name="Arendt D."/>
            <person name="Savage R."/>
            <person name="Osoegawa K."/>
            <person name="de Jong P."/>
            <person name="Lindberg D.R."/>
            <person name="Seaver E.C."/>
            <person name="Weisblat D.A."/>
            <person name="Putnam N.H."/>
            <person name="Grigoriev I.V."/>
            <person name="Rokhsar D.S."/>
        </authorList>
    </citation>
    <scope>NUCLEOTIDE SEQUENCE</scope>
</reference>
<dbReference type="InParanoid" id="T1FKW4"/>
<reference evidence="1 3" key="2">
    <citation type="journal article" date="2013" name="Nature">
        <title>Insights into bilaterian evolution from three spiralian genomes.</title>
        <authorList>
            <person name="Simakov O."/>
            <person name="Marletaz F."/>
            <person name="Cho S.J."/>
            <person name="Edsinger-Gonzales E."/>
            <person name="Havlak P."/>
            <person name="Hellsten U."/>
            <person name="Kuo D.H."/>
            <person name="Larsson T."/>
            <person name="Lv J."/>
            <person name="Arendt D."/>
            <person name="Savage R."/>
            <person name="Osoegawa K."/>
            <person name="de Jong P."/>
            <person name="Grimwood J."/>
            <person name="Chapman J.A."/>
            <person name="Shapiro H."/>
            <person name="Aerts A."/>
            <person name="Otillar R.P."/>
            <person name="Terry A.Y."/>
            <person name="Boore J.L."/>
            <person name="Grigoriev I.V."/>
            <person name="Lindberg D.R."/>
            <person name="Seaver E.C."/>
            <person name="Weisblat D.A."/>
            <person name="Putnam N.H."/>
            <person name="Rokhsar D.S."/>
        </authorList>
    </citation>
    <scope>NUCLEOTIDE SEQUENCE</scope>
</reference>
<evidence type="ECO:0000313" key="1">
    <source>
        <dbReference type="EMBL" id="ESO03511.1"/>
    </source>
</evidence>
<organism evidence="2 3">
    <name type="scientific">Helobdella robusta</name>
    <name type="common">Californian leech</name>
    <dbReference type="NCBI Taxonomy" id="6412"/>
    <lineage>
        <taxon>Eukaryota</taxon>
        <taxon>Metazoa</taxon>
        <taxon>Spiralia</taxon>
        <taxon>Lophotrochozoa</taxon>
        <taxon>Annelida</taxon>
        <taxon>Clitellata</taxon>
        <taxon>Hirudinea</taxon>
        <taxon>Rhynchobdellida</taxon>
        <taxon>Glossiphoniidae</taxon>
        <taxon>Helobdella</taxon>
    </lineage>
</organism>
<accession>T1FKW4</accession>
<dbReference type="KEGG" id="hro:HELRODRAFT_184274"/>
<dbReference type="RefSeq" id="XP_009018390.1">
    <property type="nucleotide sequence ID" value="XM_009020142.1"/>
</dbReference>
<sequence>MAIFTFTANTNFLLHTHIPDAKTYQATVRRLWLKELKKGNDNDGGGGGGADDDSVNVKDLCRYSCSLCAPADGTNRDSKCHFSSRLHGVWAQINNYNNNNHNNDKNNNNNAYVTEIHVTDDVIRVARLGSLVCLSRQNGGSGFYDVIVKLNNGCKPRQCCAYLRVVKNVMRYKLYGCQLYSENNNNNYINNNNHINNNYNNNNINNKNINNNNNIRNNFNYCNNKRHTKHIHNYKTLKRRSQLDRIPKKRTKCAFDQKSDVIITTSSGHVCTGVMSDLDEVTCQGDTQLRFQVDFGCPAGIPRSFVYDCTHYITQSSYVKILVSYSAYEGKKSCWIIKYKDQAIKPETYRIDLKKQLRKINCSSGETVFGRRFSGKEMIE</sequence>
<dbReference type="GO" id="GO:0004402">
    <property type="term" value="F:histone acetyltransferase activity"/>
    <property type="evidence" value="ECO:0000318"/>
    <property type="project" value="GO_Central"/>
</dbReference>
<dbReference type="PANTHER" id="PTHR42264">
    <property type="entry name" value="EPHRIN_REC_LIKE DOMAIN-CONTAINING PROTEIN"/>
    <property type="match status" value="1"/>
</dbReference>
<dbReference type="EnsemblMetazoa" id="HelroT184274">
    <property type="protein sequence ID" value="HelroP184274"/>
    <property type="gene ID" value="HelroG184274"/>
</dbReference>
<dbReference type="EMBL" id="KB096610">
    <property type="protein sequence ID" value="ESO03511.1"/>
    <property type="molecule type" value="Genomic_DNA"/>
</dbReference>
<reference evidence="2" key="3">
    <citation type="submission" date="2015-06" db="UniProtKB">
        <authorList>
            <consortium name="EnsemblMetazoa"/>
        </authorList>
    </citation>
    <scope>IDENTIFICATION</scope>
</reference>
<evidence type="ECO:0000313" key="2">
    <source>
        <dbReference type="EnsemblMetazoa" id="HelroP184274"/>
    </source>
</evidence>
<gene>
    <name evidence="2" type="primary">20209463</name>
    <name evidence="1" type="ORF">HELRODRAFT_184274</name>
</gene>
<dbReference type="Proteomes" id="UP000015101">
    <property type="component" value="Unassembled WGS sequence"/>
</dbReference>
<keyword evidence="3" id="KW-1185">Reference proteome</keyword>
<dbReference type="CTD" id="20209463"/>
<evidence type="ECO:0000313" key="3">
    <source>
        <dbReference type="Proteomes" id="UP000015101"/>
    </source>
</evidence>
<dbReference type="EMBL" id="AMQM01009551">
    <property type="status" value="NOT_ANNOTATED_CDS"/>
    <property type="molecule type" value="Genomic_DNA"/>
</dbReference>